<accession>A0A2G9Y8P5</accession>
<dbReference type="Proteomes" id="UP000231025">
    <property type="component" value="Unassembled WGS sequence"/>
</dbReference>
<name>A0A2G9Y8P5_9BACT</name>
<protein>
    <submittedName>
        <fullName evidence="2">Uncharacterized protein</fullName>
    </submittedName>
</protein>
<feature type="transmembrane region" description="Helical" evidence="1">
    <location>
        <begin position="77"/>
        <end position="99"/>
    </location>
</feature>
<evidence type="ECO:0000313" key="2">
    <source>
        <dbReference type="EMBL" id="PIP14871.1"/>
    </source>
</evidence>
<evidence type="ECO:0000256" key="1">
    <source>
        <dbReference type="SAM" id="Phobius"/>
    </source>
</evidence>
<gene>
    <name evidence="2" type="ORF">COX47_02800</name>
</gene>
<feature type="transmembrane region" description="Helical" evidence="1">
    <location>
        <begin position="46"/>
        <end position="65"/>
    </location>
</feature>
<comment type="caution">
    <text evidence="2">The sequence shown here is derived from an EMBL/GenBank/DDBJ whole genome shotgun (WGS) entry which is preliminary data.</text>
</comment>
<keyword evidence="1" id="KW-1133">Transmembrane helix</keyword>
<proteinExistence type="predicted"/>
<sequence>MLYYSPIFSFYEKYKKHVHDFLVQFFIIVSVYSIDVYFLFIKKLNLPTLMFILFFSGYSIAYFLIKYKKQEDQFGGFINYGWLYRFFLSLGTWIIYLIMIRYKLPKPY</sequence>
<organism evidence="2 3">
    <name type="scientific">Candidatus Roizmanbacteria bacterium CG23_combo_of_CG06-09_8_20_14_all_35_49</name>
    <dbReference type="NCBI Taxonomy" id="1974863"/>
    <lineage>
        <taxon>Bacteria</taxon>
        <taxon>Candidatus Roizmaniibacteriota</taxon>
    </lineage>
</organism>
<keyword evidence="1" id="KW-0472">Membrane</keyword>
<keyword evidence="1" id="KW-0812">Transmembrane</keyword>
<evidence type="ECO:0000313" key="3">
    <source>
        <dbReference type="Proteomes" id="UP000231025"/>
    </source>
</evidence>
<dbReference type="AlphaFoldDB" id="A0A2G9Y8P5"/>
<reference evidence="2 3" key="1">
    <citation type="submission" date="2017-09" db="EMBL/GenBank/DDBJ databases">
        <title>Depth-based differentiation of microbial function through sediment-hosted aquifers and enrichment of novel symbionts in the deep terrestrial subsurface.</title>
        <authorList>
            <person name="Probst A.J."/>
            <person name="Ladd B."/>
            <person name="Jarett J.K."/>
            <person name="Geller-Mcgrath D.E."/>
            <person name="Sieber C.M."/>
            <person name="Emerson J.B."/>
            <person name="Anantharaman K."/>
            <person name="Thomas B.C."/>
            <person name="Malmstrom R."/>
            <person name="Stieglmeier M."/>
            <person name="Klingl A."/>
            <person name="Woyke T."/>
            <person name="Ryan C.M."/>
            <person name="Banfield J.F."/>
        </authorList>
    </citation>
    <scope>NUCLEOTIDE SEQUENCE [LARGE SCALE GENOMIC DNA]</scope>
    <source>
        <strain evidence="2">CG23_combo_of_CG06-09_8_20_14_all_35_49</strain>
    </source>
</reference>
<dbReference type="EMBL" id="PCRE01000041">
    <property type="protein sequence ID" value="PIP14871.1"/>
    <property type="molecule type" value="Genomic_DNA"/>
</dbReference>
<feature type="transmembrane region" description="Helical" evidence="1">
    <location>
        <begin position="21"/>
        <end position="40"/>
    </location>
</feature>